<dbReference type="InterPro" id="IPR000719">
    <property type="entry name" value="Prot_kinase_dom"/>
</dbReference>
<evidence type="ECO:0000256" key="3">
    <source>
        <dbReference type="ARBA" id="ARBA00022679"/>
    </source>
</evidence>
<dbReference type="InterPro" id="IPR046349">
    <property type="entry name" value="C1-like_sf"/>
</dbReference>
<dbReference type="InterPro" id="IPR050236">
    <property type="entry name" value="Ser_Thr_kinase_AGC"/>
</dbReference>
<dbReference type="GO" id="GO:0035556">
    <property type="term" value="P:intracellular signal transduction"/>
    <property type="evidence" value="ECO:0007669"/>
    <property type="project" value="TreeGrafter"/>
</dbReference>
<dbReference type="Pfam" id="PF00564">
    <property type="entry name" value="PB1"/>
    <property type="match status" value="1"/>
</dbReference>
<protein>
    <recommendedName>
        <fullName evidence="1">non-specific serine/threonine protein kinase</fullName>
        <ecNumber evidence="1">2.7.11.1</ecNumber>
    </recommendedName>
</protein>
<dbReference type="PRINTS" id="PR00008">
    <property type="entry name" value="DAGPEDOMAIN"/>
</dbReference>
<keyword evidence="7" id="KW-0862">Zinc</keyword>
<feature type="compositionally biased region" description="Polar residues" evidence="11">
    <location>
        <begin position="195"/>
        <end position="205"/>
    </location>
</feature>
<feature type="non-terminal residue" evidence="12">
    <location>
        <position position="1"/>
    </location>
</feature>
<dbReference type="Gene3D" id="3.30.200.20">
    <property type="entry name" value="Phosphorylase Kinase, domain 1"/>
    <property type="match status" value="1"/>
</dbReference>
<evidence type="ECO:0000256" key="10">
    <source>
        <dbReference type="ARBA" id="ARBA00048679"/>
    </source>
</evidence>
<dbReference type="Gene3D" id="1.10.510.10">
    <property type="entry name" value="Transferase(Phosphotransferase) domain 1"/>
    <property type="match status" value="1"/>
</dbReference>
<dbReference type="GO" id="GO:0004674">
    <property type="term" value="F:protein serine/threonine kinase activity"/>
    <property type="evidence" value="ECO:0007669"/>
    <property type="project" value="UniProtKB-KW"/>
</dbReference>
<dbReference type="EMBL" id="CAIIXF020000001">
    <property type="protein sequence ID" value="CAH1772823.1"/>
    <property type="molecule type" value="Genomic_DNA"/>
</dbReference>
<keyword evidence="6" id="KW-0418">Kinase</keyword>
<dbReference type="SUPFAM" id="SSF56112">
    <property type="entry name" value="Protein kinase-like (PK-like)"/>
    <property type="match status" value="1"/>
</dbReference>
<dbReference type="InterPro" id="IPR011009">
    <property type="entry name" value="Kinase-like_dom_sf"/>
</dbReference>
<dbReference type="CDD" id="cd06404">
    <property type="entry name" value="PB1_aPKC"/>
    <property type="match status" value="1"/>
</dbReference>
<dbReference type="PANTHER" id="PTHR24356:SF303">
    <property type="entry name" value="ATYPICAL PROTEIN KINASE C"/>
    <property type="match status" value="1"/>
</dbReference>
<keyword evidence="13" id="KW-1185">Reference proteome</keyword>
<name>A0A8J1USQ6_OWEFU</name>
<dbReference type="SMART" id="SM00109">
    <property type="entry name" value="C1"/>
    <property type="match status" value="1"/>
</dbReference>
<evidence type="ECO:0000256" key="5">
    <source>
        <dbReference type="ARBA" id="ARBA00022741"/>
    </source>
</evidence>
<dbReference type="InterPro" id="IPR034877">
    <property type="entry name" value="PB1_aPKC"/>
</dbReference>
<comment type="caution">
    <text evidence="12">The sequence shown here is derived from an EMBL/GenBank/DDBJ whole genome shotgun (WGS) entry which is preliminary data.</text>
</comment>
<evidence type="ECO:0000256" key="6">
    <source>
        <dbReference type="ARBA" id="ARBA00022777"/>
    </source>
</evidence>
<keyword evidence="8" id="KW-0067">ATP-binding</keyword>
<dbReference type="GO" id="GO:0046872">
    <property type="term" value="F:metal ion binding"/>
    <property type="evidence" value="ECO:0007669"/>
    <property type="project" value="UniProtKB-KW"/>
</dbReference>
<keyword evidence="5" id="KW-0547">Nucleotide-binding</keyword>
<keyword evidence="4" id="KW-0479">Metal-binding</keyword>
<dbReference type="PROSITE" id="PS50011">
    <property type="entry name" value="PROTEIN_KINASE_DOM"/>
    <property type="match status" value="1"/>
</dbReference>
<evidence type="ECO:0000256" key="1">
    <source>
        <dbReference type="ARBA" id="ARBA00012513"/>
    </source>
</evidence>
<proteinExistence type="predicted"/>
<dbReference type="Gene3D" id="3.30.60.20">
    <property type="match status" value="1"/>
</dbReference>
<comment type="catalytic activity">
    <reaction evidence="9">
        <text>L-threonyl-[protein] + ATP = O-phospho-L-threonyl-[protein] + ADP + H(+)</text>
        <dbReference type="Rhea" id="RHEA:46608"/>
        <dbReference type="Rhea" id="RHEA-COMP:11060"/>
        <dbReference type="Rhea" id="RHEA-COMP:11605"/>
        <dbReference type="ChEBI" id="CHEBI:15378"/>
        <dbReference type="ChEBI" id="CHEBI:30013"/>
        <dbReference type="ChEBI" id="CHEBI:30616"/>
        <dbReference type="ChEBI" id="CHEBI:61977"/>
        <dbReference type="ChEBI" id="CHEBI:456216"/>
        <dbReference type="EC" id="2.7.11.1"/>
    </reaction>
</comment>
<dbReference type="InterPro" id="IPR017441">
    <property type="entry name" value="Protein_kinase_ATP_BS"/>
</dbReference>
<dbReference type="CDD" id="cd20794">
    <property type="entry name" value="C1_aPKC"/>
    <property type="match status" value="1"/>
</dbReference>
<dbReference type="InterPro" id="IPR000270">
    <property type="entry name" value="PB1_dom"/>
</dbReference>
<dbReference type="FunFam" id="3.10.20.90:FF:000071">
    <property type="entry name" value="Protein kinase C"/>
    <property type="match status" value="1"/>
</dbReference>
<dbReference type="FunFam" id="3.30.60.20:FF:000012">
    <property type="entry name" value="Protein kinase C"/>
    <property type="match status" value="1"/>
</dbReference>
<dbReference type="SMART" id="SM00666">
    <property type="entry name" value="PB1"/>
    <property type="match status" value="1"/>
</dbReference>
<dbReference type="InterPro" id="IPR020454">
    <property type="entry name" value="DAG/PE-bd"/>
</dbReference>
<organism evidence="12 13">
    <name type="scientific">Owenia fusiformis</name>
    <name type="common">Polychaete worm</name>
    <dbReference type="NCBI Taxonomy" id="6347"/>
    <lineage>
        <taxon>Eukaryota</taxon>
        <taxon>Metazoa</taxon>
        <taxon>Spiralia</taxon>
        <taxon>Lophotrochozoa</taxon>
        <taxon>Annelida</taxon>
        <taxon>Polychaeta</taxon>
        <taxon>Sedentaria</taxon>
        <taxon>Canalipalpata</taxon>
        <taxon>Sabellida</taxon>
        <taxon>Oweniida</taxon>
        <taxon>Oweniidae</taxon>
        <taxon>Owenia</taxon>
    </lineage>
</organism>
<dbReference type="Gene3D" id="3.10.20.90">
    <property type="entry name" value="Phosphatidylinositol 3-kinase Catalytic Subunit, Chain A, domain 1"/>
    <property type="match status" value="1"/>
</dbReference>
<feature type="region of interest" description="Disordered" evidence="11">
    <location>
        <begin position="182"/>
        <end position="235"/>
    </location>
</feature>
<evidence type="ECO:0000256" key="11">
    <source>
        <dbReference type="SAM" id="MobiDB-lite"/>
    </source>
</evidence>
<dbReference type="Pfam" id="PF00130">
    <property type="entry name" value="C1_1"/>
    <property type="match status" value="1"/>
</dbReference>
<dbReference type="EC" id="2.7.11.1" evidence="1"/>
<gene>
    <name evidence="12" type="ORF">OFUS_LOCUS524</name>
</gene>
<dbReference type="FunFam" id="3.30.200.20:FF:000070">
    <property type="entry name" value="Protein kinase C"/>
    <property type="match status" value="1"/>
</dbReference>
<accession>A0A8J1USQ6</accession>
<evidence type="ECO:0000256" key="8">
    <source>
        <dbReference type="ARBA" id="ARBA00022840"/>
    </source>
</evidence>
<keyword evidence="2" id="KW-0723">Serine/threonine-protein kinase</keyword>
<dbReference type="PANTHER" id="PTHR24356">
    <property type="entry name" value="SERINE/THREONINE-PROTEIN KINASE"/>
    <property type="match status" value="1"/>
</dbReference>
<dbReference type="PROSITE" id="PS50081">
    <property type="entry name" value="ZF_DAG_PE_2"/>
    <property type="match status" value="1"/>
</dbReference>
<dbReference type="PROSITE" id="PS00479">
    <property type="entry name" value="ZF_DAG_PE_1"/>
    <property type="match status" value="1"/>
</dbReference>
<evidence type="ECO:0000313" key="12">
    <source>
        <dbReference type="EMBL" id="CAH1772823.1"/>
    </source>
</evidence>
<reference evidence="12" key="1">
    <citation type="submission" date="2022-03" db="EMBL/GenBank/DDBJ databases">
        <authorList>
            <person name="Martin C."/>
        </authorList>
    </citation>
    <scope>NUCLEOTIDE SEQUENCE</scope>
</reference>
<keyword evidence="3" id="KW-0808">Transferase</keyword>
<dbReference type="SUPFAM" id="SSF54277">
    <property type="entry name" value="CAD &amp; PB1 domains"/>
    <property type="match status" value="1"/>
</dbReference>
<dbReference type="AlphaFoldDB" id="A0A8J1USQ6"/>
<comment type="catalytic activity">
    <reaction evidence="10">
        <text>L-seryl-[protein] + ATP = O-phospho-L-seryl-[protein] + ADP + H(+)</text>
        <dbReference type="Rhea" id="RHEA:17989"/>
        <dbReference type="Rhea" id="RHEA-COMP:9863"/>
        <dbReference type="Rhea" id="RHEA-COMP:11604"/>
        <dbReference type="ChEBI" id="CHEBI:15378"/>
        <dbReference type="ChEBI" id="CHEBI:29999"/>
        <dbReference type="ChEBI" id="CHEBI:30616"/>
        <dbReference type="ChEBI" id="CHEBI:83421"/>
        <dbReference type="ChEBI" id="CHEBI:456216"/>
        <dbReference type="EC" id="2.7.11.1"/>
    </reaction>
</comment>
<dbReference type="InterPro" id="IPR053793">
    <property type="entry name" value="PB1-like"/>
</dbReference>
<evidence type="ECO:0000256" key="4">
    <source>
        <dbReference type="ARBA" id="ARBA00022723"/>
    </source>
</evidence>
<dbReference type="PROSITE" id="PS00107">
    <property type="entry name" value="PROTEIN_KINASE_ATP"/>
    <property type="match status" value="1"/>
</dbReference>
<evidence type="ECO:0000256" key="2">
    <source>
        <dbReference type="ARBA" id="ARBA00022527"/>
    </source>
</evidence>
<sequence>MPTMTQQEFEDDNSIRMKAVYSGDIMVTQIDPSITYDGLCDEMRDICQFDKVQPFTMKWVDEEGDPCTISSQMELDEAIRLYEVNKDSEITIHVFPNVPDRPGLPCAGEDRNVYRRGARRWRKLYRINGHRFQAKRFSRKAFCAFCSDRIWGLGRQGFKCVDCKLLVHKKCHKLVKMTCGAPVEPTKGREDDSMLSATSESNGEQLTEKGDAPAPNTIKTDTTTEENGDSRSSGLTKSGITLDDFDMIRVIGRGSYAKVLLVEQKKTNRLYAMKVIKKEVVNDDEDIDWVQTEKHVFESASNHPFLVGLHSCFQTPSRLFFVIEFVNGGDMMFHMQRQRRLPEEHARFYAAEICLALNFLHVKGIVYRDLKLDNV</sequence>
<dbReference type="SMART" id="SM00220">
    <property type="entry name" value="S_TKc"/>
    <property type="match status" value="1"/>
</dbReference>
<dbReference type="Proteomes" id="UP000749559">
    <property type="component" value="Unassembled WGS sequence"/>
</dbReference>
<dbReference type="Pfam" id="PF00069">
    <property type="entry name" value="Pkinase"/>
    <property type="match status" value="1"/>
</dbReference>
<dbReference type="OrthoDB" id="63267at2759"/>
<evidence type="ECO:0000256" key="9">
    <source>
        <dbReference type="ARBA" id="ARBA00047899"/>
    </source>
</evidence>
<evidence type="ECO:0000256" key="7">
    <source>
        <dbReference type="ARBA" id="ARBA00022833"/>
    </source>
</evidence>
<dbReference type="InterPro" id="IPR002219">
    <property type="entry name" value="PKC_DAG/PE"/>
</dbReference>
<dbReference type="PROSITE" id="PS51745">
    <property type="entry name" value="PB1"/>
    <property type="match status" value="1"/>
</dbReference>
<dbReference type="SUPFAM" id="SSF57889">
    <property type="entry name" value="Cysteine-rich domain"/>
    <property type="match status" value="1"/>
</dbReference>
<evidence type="ECO:0000313" key="13">
    <source>
        <dbReference type="Proteomes" id="UP000749559"/>
    </source>
</evidence>
<dbReference type="GO" id="GO:0005524">
    <property type="term" value="F:ATP binding"/>
    <property type="evidence" value="ECO:0007669"/>
    <property type="project" value="UniProtKB-UniRule"/>
</dbReference>